<protein>
    <submittedName>
        <fullName evidence="1">Thermostable hemolysin</fullName>
    </submittedName>
</protein>
<dbReference type="SUPFAM" id="SSF55729">
    <property type="entry name" value="Acyl-CoA N-acyltransferases (Nat)"/>
    <property type="match status" value="1"/>
</dbReference>
<dbReference type="InterPro" id="IPR022050">
    <property type="entry name" value="T_hemolysin"/>
</dbReference>
<accession>A0A7X7LV29</accession>
<comment type="caution">
    <text evidence="1">The sequence shown here is derived from an EMBL/GenBank/DDBJ whole genome shotgun (WGS) entry which is preliminary data.</text>
</comment>
<dbReference type="EMBL" id="JAAYYV010000157">
    <property type="protein sequence ID" value="NLF53927.1"/>
    <property type="molecule type" value="Genomic_DNA"/>
</dbReference>
<dbReference type="Pfam" id="PF12261">
    <property type="entry name" value="T_hemolysin"/>
    <property type="match status" value="1"/>
</dbReference>
<dbReference type="Proteomes" id="UP000536534">
    <property type="component" value="Unassembled WGS sequence"/>
</dbReference>
<dbReference type="InterPro" id="IPR016181">
    <property type="entry name" value="Acyl_CoA_acyltransferase"/>
</dbReference>
<dbReference type="AlphaFoldDB" id="A0A7X7LV29"/>
<name>A0A7X7LV29_9RHOO</name>
<reference evidence="1 2" key="1">
    <citation type="journal article" date="2020" name="Biotechnol. Biofuels">
        <title>New insights from the biogas microbiome by comprehensive genome-resolved metagenomics of nearly 1600 species originating from multiple anaerobic digesters.</title>
        <authorList>
            <person name="Campanaro S."/>
            <person name="Treu L."/>
            <person name="Rodriguez-R L.M."/>
            <person name="Kovalovszki A."/>
            <person name="Ziels R.M."/>
            <person name="Maus I."/>
            <person name="Zhu X."/>
            <person name="Kougias P.G."/>
            <person name="Basile A."/>
            <person name="Luo G."/>
            <person name="Schluter A."/>
            <person name="Konstantinidis K.T."/>
            <person name="Angelidaki I."/>
        </authorList>
    </citation>
    <scope>NUCLEOTIDE SEQUENCE [LARGE SCALE GENOMIC DNA]</scope>
    <source>
        <strain evidence="1">AS06rmzACSIP_256</strain>
    </source>
</reference>
<proteinExistence type="predicted"/>
<organism evidence="1 2">
    <name type="scientific">Thauera phenolivorans</name>
    <dbReference type="NCBI Taxonomy" id="1792543"/>
    <lineage>
        <taxon>Bacteria</taxon>
        <taxon>Pseudomonadati</taxon>
        <taxon>Pseudomonadota</taxon>
        <taxon>Betaproteobacteria</taxon>
        <taxon>Rhodocyclales</taxon>
        <taxon>Zoogloeaceae</taxon>
        <taxon>Thauera</taxon>
    </lineage>
</organism>
<evidence type="ECO:0000313" key="2">
    <source>
        <dbReference type="Proteomes" id="UP000536534"/>
    </source>
</evidence>
<sequence>MNAEWLAPGAAIAPRAVAPPCALALRAPARPERRSALEDFIRTRFAEHYGARVRNFMPELLGLEADDGELHGALGCRRAGDQPLFLEHYLDLPIEDALAQRYRCAVDRADIVEVGNFAARGPGAGRRLIVGLTEHLAALGLRWVVFTGTRALLNSFRRLGLELQPLAAADPARLGDQAGGWGSYYDSGPMVMACEVEDCHRRLVQSGRCLPPAPAPAPELRHVA</sequence>
<evidence type="ECO:0000313" key="1">
    <source>
        <dbReference type="EMBL" id="NLF53927.1"/>
    </source>
</evidence>
<gene>
    <name evidence="1" type="ORF">GX576_05935</name>
</gene>